<reference evidence="2" key="3">
    <citation type="journal article" date="2000" name="Genome Res.">
        <title>RIKEN integrated sequence analysis (RISA) system--384-format sequencing pipeline with 384 multicapillary sequencer.</title>
        <authorList>
            <person name="Shibata K."/>
            <person name="Itoh M."/>
            <person name="Aizawa K."/>
            <person name="Nagaoka S."/>
            <person name="Sasaki N."/>
            <person name="Carninci P."/>
            <person name="Konno H."/>
            <person name="Akiyama J."/>
            <person name="Nishi K."/>
            <person name="Kitsunai T."/>
            <person name="Tashiro H."/>
            <person name="Itoh M."/>
            <person name="Sumi N."/>
            <person name="Ishii Y."/>
            <person name="Nakamura S."/>
            <person name="Hazama M."/>
            <person name="Nishine T."/>
            <person name="Harada A."/>
            <person name="Yamamoto R."/>
            <person name="Matsumoto H."/>
            <person name="Sakaguchi S."/>
            <person name="Ikegami T."/>
            <person name="Kashiwagi K."/>
            <person name="Fujiwake S."/>
            <person name="Inoue K."/>
            <person name="Togawa Y."/>
            <person name="Izawa M."/>
            <person name="Ohara E."/>
            <person name="Watahiki M."/>
            <person name="Yoneda Y."/>
            <person name="Ishikawa T."/>
            <person name="Ozawa K."/>
            <person name="Tanaka T."/>
            <person name="Matsuura S."/>
            <person name="Kawai J."/>
            <person name="Okazaki Y."/>
            <person name="Muramatsu M."/>
            <person name="Inoue Y."/>
            <person name="Kira A."/>
            <person name="Hayashizaki Y."/>
        </authorList>
    </citation>
    <scope>NUCLEOTIDE SEQUENCE</scope>
    <source>
        <strain evidence="2">C57BL/6J</strain>
        <tissue evidence="2">Spinal cord</tissue>
    </source>
</reference>
<reference evidence="2" key="7">
    <citation type="journal article" date="2005" name="Science">
        <title>The Transcriptional Landscape of the Mammalian Genome.</title>
        <authorList>
            <consortium name="The FANTOM Consortium"/>
            <consortium name="Riken Genome Exploration Research Group and Genome Science Group (Genome Network Project Core Group)"/>
        </authorList>
    </citation>
    <scope>NUCLEOTIDE SEQUENCE</scope>
    <source>
        <strain evidence="2">C57BL/6J</strain>
        <tissue evidence="2">Spinal cord</tissue>
    </source>
</reference>
<reference evidence="2" key="4">
    <citation type="journal article" date="2001" name="Nature">
        <title>Functional annotation of a full-length mouse cDNA collection.</title>
        <authorList>
            <consortium name="The RIKEN Genome Exploration Research Group Phase II Team and the FANTOM Consortium"/>
        </authorList>
    </citation>
    <scope>NUCLEOTIDE SEQUENCE</scope>
    <source>
        <strain evidence="2">C57BL/6J</strain>
        <tissue evidence="2">Spinal cord</tissue>
    </source>
</reference>
<evidence type="ECO:0000313" key="2">
    <source>
        <dbReference type="EMBL" id="BAC30415.1"/>
    </source>
</evidence>
<reference evidence="2" key="1">
    <citation type="journal article" date="1999" name="Methods Enzymol.">
        <title>High-efficiency full-length cDNA cloning.</title>
        <authorList>
            <person name="Carninci P."/>
            <person name="Hayashizaki Y."/>
        </authorList>
    </citation>
    <scope>NUCLEOTIDE SEQUENCE</scope>
    <source>
        <strain evidence="2">C57BL/6J</strain>
        <tissue evidence="2">Spinal cord</tissue>
    </source>
</reference>
<sequence>LARKVPGGGDTTRFLGSPQIPCTTQRPLRLPRRDTRHGLRAAGSWSRKVAQQPRETQLAEERDSRGSGARGLCPPREPRPEKRTSGVKRENQPPTARDRSGSPGILEPRLAGDAHSGVGPVPSAQRSGQELTSSSESP</sequence>
<protein>
    <submittedName>
        <fullName evidence="2">Uncharacterized protein</fullName>
    </submittedName>
</protein>
<dbReference type="AGR" id="MGI:2685802"/>
<reference evidence="2" key="8">
    <citation type="journal article" date="2005" name="Science">
        <title>Antisense Transcription in the Mammalian Transcriptome.</title>
        <authorList>
            <consortium name="RIKEN Genome Exploration Research Group and Genome Science Group (Genome Network Project Core Group) and the FANTOM Consortium"/>
        </authorList>
    </citation>
    <scope>NUCLEOTIDE SEQUENCE</scope>
    <source>
        <strain evidence="2">C57BL/6J</strain>
        <tissue evidence="2">Spinal cord</tissue>
    </source>
</reference>
<feature type="compositionally biased region" description="Gly residues" evidence="1">
    <location>
        <begin position="1"/>
        <end position="10"/>
    </location>
</feature>
<reference evidence="2" key="2">
    <citation type="journal article" date="2000" name="Genome Res.">
        <title>Normalization and subtraction of cap-trapper-selected cDNAs to prepare full-length cDNA libraries for rapid discovery of new genes.</title>
        <authorList>
            <person name="Carninci P."/>
            <person name="Shibata Y."/>
            <person name="Hayatsu N."/>
            <person name="Sugahara Y."/>
            <person name="Shibata K."/>
            <person name="Itoh M."/>
            <person name="Konno H."/>
            <person name="Okazaki Y."/>
            <person name="Muramatsu M."/>
            <person name="Hayashizaki Y."/>
        </authorList>
    </citation>
    <scope>NUCLEOTIDE SEQUENCE</scope>
    <source>
        <strain evidence="2">C57BL/6J</strain>
        <tissue evidence="2">Spinal cord</tissue>
    </source>
</reference>
<organism evidence="2">
    <name type="scientific">Mus musculus</name>
    <name type="common">Mouse</name>
    <dbReference type="NCBI Taxonomy" id="10090"/>
    <lineage>
        <taxon>Eukaryota</taxon>
        <taxon>Metazoa</taxon>
        <taxon>Chordata</taxon>
        <taxon>Craniata</taxon>
        <taxon>Vertebrata</taxon>
        <taxon>Euteleostomi</taxon>
        <taxon>Mammalia</taxon>
        <taxon>Eutheria</taxon>
        <taxon>Euarchontoglires</taxon>
        <taxon>Glires</taxon>
        <taxon>Rodentia</taxon>
        <taxon>Myomorpha</taxon>
        <taxon>Muroidea</taxon>
        <taxon>Muridae</taxon>
        <taxon>Murinae</taxon>
        <taxon>Mus</taxon>
        <taxon>Mus</taxon>
    </lineage>
</organism>
<evidence type="ECO:0000256" key="1">
    <source>
        <dbReference type="SAM" id="MobiDB-lite"/>
    </source>
</evidence>
<dbReference type="EMBL" id="AK039675">
    <property type="protein sequence ID" value="BAC30415.1"/>
    <property type="molecule type" value="mRNA"/>
</dbReference>
<reference evidence="2" key="6">
    <citation type="journal article" date="2002" name="Nature">
        <title>Analysis of the mouse transcriptome based on functional annotation of 60,770 full-length cDNAs.</title>
        <authorList>
            <consortium name="The FANTOM Consortium and the RIKEN Genome Exploration Research Group Phase I and II Team"/>
        </authorList>
    </citation>
    <scope>NUCLEOTIDE SEQUENCE</scope>
    <source>
        <strain evidence="2">C57BL/6J</strain>
        <tissue evidence="2">Spinal cord</tissue>
    </source>
</reference>
<feature type="region of interest" description="Disordered" evidence="1">
    <location>
        <begin position="1"/>
        <end position="138"/>
    </location>
</feature>
<gene>
    <name evidence="3" type="primary">A330084C13Rik</name>
</gene>
<name>Q8CA43_MOUSE</name>
<accession>Q8CA43</accession>
<dbReference type="MGI" id="MGI:2685802">
    <property type="gene designation" value="A330084C13Rik"/>
</dbReference>
<dbReference type="AlphaFoldDB" id="Q8CA43"/>
<feature type="non-terminal residue" evidence="2">
    <location>
        <position position="1"/>
    </location>
</feature>
<feature type="compositionally biased region" description="Basic and acidic residues" evidence="1">
    <location>
        <begin position="76"/>
        <end position="100"/>
    </location>
</feature>
<reference evidence="2" key="5">
    <citation type="submission" date="2001-07" db="EMBL/GenBank/DDBJ databases">
        <authorList>
            <person name="Adachi J."/>
            <person name="Aizawa K."/>
            <person name="Akimura T."/>
            <person name="Arakawa T."/>
            <person name="Bono H."/>
            <person name="Carninci P."/>
            <person name="Fukuda S."/>
            <person name="Furuno M."/>
            <person name="Hanagaki T."/>
            <person name="Hara A."/>
            <person name="Hashizume W."/>
            <person name="Hayashida K."/>
            <person name="Hayatsu N."/>
            <person name="Hiramoto K."/>
            <person name="Hiraoka T."/>
            <person name="Hirozane T."/>
            <person name="Hori F."/>
            <person name="Imotani K."/>
            <person name="Ishii Y."/>
            <person name="Itoh M."/>
            <person name="Kagawa I."/>
            <person name="Kasukawa T."/>
            <person name="Katoh H."/>
            <person name="Kawai J."/>
            <person name="Kojima Y."/>
            <person name="Kondo S."/>
            <person name="Konno H."/>
            <person name="Kouda M."/>
            <person name="Koya S."/>
            <person name="Kurihara C."/>
            <person name="Matsuyama T."/>
            <person name="Miyazaki A."/>
            <person name="Murata M."/>
            <person name="Nakamura M."/>
            <person name="Nishi K."/>
            <person name="Nomura K."/>
            <person name="Numazaki R."/>
            <person name="Ohno M."/>
            <person name="Ohsato N."/>
            <person name="Okazaki Y."/>
            <person name="Saito R."/>
            <person name="Saitoh H."/>
            <person name="Sakai C."/>
            <person name="Sakai K."/>
            <person name="Sakazume N."/>
            <person name="Sano H."/>
            <person name="Sasaki D."/>
            <person name="Shibata K."/>
            <person name="Shinagawa A."/>
            <person name="Shiraki T."/>
            <person name="Sogabe Y."/>
            <person name="Tagami M."/>
            <person name="Tagawa A."/>
            <person name="Takahashi F."/>
            <person name="Takaku-Akahira S."/>
            <person name="Takeda Y."/>
            <person name="Tanaka T."/>
            <person name="Tomaru A."/>
            <person name="Toya T."/>
            <person name="Yasunishi A."/>
            <person name="Muramatsu M."/>
            <person name="Hayashizaki Y."/>
        </authorList>
    </citation>
    <scope>NUCLEOTIDE SEQUENCE</scope>
    <source>
        <strain evidence="2">C57BL/6J</strain>
        <tissue evidence="2">Spinal cord</tissue>
    </source>
</reference>
<evidence type="ECO:0000313" key="3">
    <source>
        <dbReference type="MGI" id="MGI:2685802"/>
    </source>
</evidence>
<proteinExistence type="evidence at transcript level"/>
<feature type="compositionally biased region" description="Polar residues" evidence="1">
    <location>
        <begin position="124"/>
        <end position="138"/>
    </location>
</feature>